<dbReference type="AlphaFoldDB" id="A0A6L2NFS0"/>
<feature type="region of interest" description="Disordered" evidence="1">
    <location>
        <begin position="77"/>
        <end position="111"/>
    </location>
</feature>
<feature type="compositionally biased region" description="Basic residues" evidence="1">
    <location>
        <begin position="79"/>
        <end position="90"/>
    </location>
</feature>
<sequence length="1078" mass="120425">MALYSLSINNWPALKLLREHVGESAVGSSVDGSYLSSLLFKKHPDINQEESQWTEFKEFCTLTKRSSPGNIKVVSPRVMKAKSWRGRPRKSLKEVKPKGSTRNSSSAGAGSMLMQLRLSKQASKACKRNGSSPIDNRCGKHSVKSPVNDEISKVLSDLKCGSINSHFKFDIGTSCEKSASVSTMYVAKGDCYVNHESFINSPFDKCPIENQNGPVAKNSGLGIGSEHTNMKDVGNVRCEQNNSLDGITRAKIGFVEGLAGPSIRNEHTSMEDVVNPSVVPSNGLDGIARNKDGCGFEFGTNNNARGILKKPIGPLFSVQFGRIVEANPFSKKTTWSKDKRWVSGKSSGIGSYVDRFAEKLKQGSEKLALKMEYSPNSVSKQENDNRRIEFSVKELYKGGQACSLQLYGHFVDITKTSFGIFYFKFKSEEGMKSVLDCGLWMVQNVPLVLNIWDPGIWLDKSEPSSIPIWVSVFNISMELCNGNRIGKIMSGVGKPLVMDKTTKERCLRKAGNLDYARFLVEVKAVEELPSVLKISYPATGSRPDKIRRGTCFYKTGFNNNGRDTSVKDERNPNVDKDGFTTVQRKNRLAVLVTKSDNGSGVQNKSFNNVKQSFTQKKFVAKQATNTIVNGRGNNQNQRNVDSVFKSQGKAKINNEGLKNLSKDPNFKPKVLIRGSSSNNSSLSTVKEVIPVRNSFKMLNEDGMEQGNDDGENGIYPSKSVRMGWTLHQMDYFYCNCQKLHLDPSYEDDEVESETEGIARDMKPKFESCAAMSNGNGAAPQKIKDIAMTGFRYTWNKQPGKGRGLLKKLDRVMSNVSFLSAFPNAYAQFLPFMTSNHSPAVFVIPEVEKAKQKPFKLGFIPVVSKTWKYDIKGYFMYYVVSRLKLLKKPLRKINMEQGNLFKNVRNLKSELARIQTAMVEDPCSSNLKEAELNFLKPYRADFIDDKSFLRQKSKFVWLKEGDINSKYLRNVIRGRLNKGRISMVENMNGIQYVGNEVNNQFVSYFYNVLGKCSGVEHINELDSLFTNVLSQSDAIHMVRDVSDKEVKKALFDINSNKAPGPDGFSSKFFKASWDVVGAD</sequence>
<dbReference type="Pfam" id="PF14111">
    <property type="entry name" value="DUF4283"/>
    <property type="match status" value="1"/>
</dbReference>
<dbReference type="InterPro" id="IPR025558">
    <property type="entry name" value="DUF4283"/>
</dbReference>
<feature type="domain" description="DUF4283" evidence="2">
    <location>
        <begin position="411"/>
        <end position="456"/>
    </location>
</feature>
<evidence type="ECO:0000259" key="2">
    <source>
        <dbReference type="Pfam" id="PF14111"/>
    </source>
</evidence>
<proteinExistence type="predicted"/>
<accession>A0A6L2NFS0</accession>
<reference evidence="3" key="1">
    <citation type="journal article" date="2019" name="Sci. Rep.">
        <title>Draft genome of Tanacetum cinerariifolium, the natural source of mosquito coil.</title>
        <authorList>
            <person name="Yamashiro T."/>
            <person name="Shiraishi A."/>
            <person name="Satake H."/>
            <person name="Nakayama K."/>
        </authorList>
    </citation>
    <scope>NUCLEOTIDE SEQUENCE</scope>
</reference>
<gene>
    <name evidence="3" type="ORF">Tci_055463</name>
</gene>
<name>A0A6L2NFS0_TANCI</name>
<dbReference type="PANTHER" id="PTHR31286">
    <property type="entry name" value="GLYCINE-RICH CELL WALL STRUCTURAL PROTEIN 1.8-LIKE"/>
    <property type="match status" value="1"/>
</dbReference>
<dbReference type="InterPro" id="IPR040256">
    <property type="entry name" value="At4g02000-like"/>
</dbReference>
<evidence type="ECO:0000313" key="3">
    <source>
        <dbReference type="EMBL" id="GEU83485.1"/>
    </source>
</evidence>
<comment type="caution">
    <text evidence="3">The sequence shown here is derived from an EMBL/GenBank/DDBJ whole genome shotgun (WGS) entry which is preliminary data.</text>
</comment>
<protein>
    <recommendedName>
        <fullName evidence="2">DUF4283 domain-containing protein</fullName>
    </recommendedName>
</protein>
<evidence type="ECO:0000256" key="1">
    <source>
        <dbReference type="SAM" id="MobiDB-lite"/>
    </source>
</evidence>
<dbReference type="EMBL" id="BKCJ010008693">
    <property type="protein sequence ID" value="GEU83485.1"/>
    <property type="molecule type" value="Genomic_DNA"/>
</dbReference>
<organism evidence="3">
    <name type="scientific">Tanacetum cinerariifolium</name>
    <name type="common">Dalmatian daisy</name>
    <name type="synonym">Chrysanthemum cinerariifolium</name>
    <dbReference type="NCBI Taxonomy" id="118510"/>
    <lineage>
        <taxon>Eukaryota</taxon>
        <taxon>Viridiplantae</taxon>
        <taxon>Streptophyta</taxon>
        <taxon>Embryophyta</taxon>
        <taxon>Tracheophyta</taxon>
        <taxon>Spermatophyta</taxon>
        <taxon>Magnoliopsida</taxon>
        <taxon>eudicotyledons</taxon>
        <taxon>Gunneridae</taxon>
        <taxon>Pentapetalae</taxon>
        <taxon>asterids</taxon>
        <taxon>campanulids</taxon>
        <taxon>Asterales</taxon>
        <taxon>Asteraceae</taxon>
        <taxon>Asteroideae</taxon>
        <taxon>Anthemideae</taxon>
        <taxon>Anthemidinae</taxon>
        <taxon>Tanacetum</taxon>
    </lineage>
</organism>
<dbReference type="PANTHER" id="PTHR31286:SF180">
    <property type="entry name" value="OS10G0362600 PROTEIN"/>
    <property type="match status" value="1"/>
</dbReference>